<accession>A0ABQ4YAF9</accession>
<evidence type="ECO:0000256" key="1">
    <source>
        <dbReference type="SAM" id="Coils"/>
    </source>
</evidence>
<feature type="coiled-coil region" evidence="1">
    <location>
        <begin position="337"/>
        <end position="407"/>
    </location>
</feature>
<dbReference type="InterPro" id="IPR036875">
    <property type="entry name" value="Znf_CCHC_sf"/>
</dbReference>
<proteinExistence type="predicted"/>
<dbReference type="Proteomes" id="UP001151760">
    <property type="component" value="Unassembled WGS sequence"/>
</dbReference>
<feature type="compositionally biased region" description="Basic and acidic residues" evidence="2">
    <location>
        <begin position="523"/>
        <end position="534"/>
    </location>
</feature>
<evidence type="ECO:0000313" key="4">
    <source>
        <dbReference type="Proteomes" id="UP001151760"/>
    </source>
</evidence>
<keyword evidence="1" id="KW-0175">Coiled coil</keyword>
<evidence type="ECO:0000313" key="3">
    <source>
        <dbReference type="EMBL" id="GJS73945.1"/>
    </source>
</evidence>
<protein>
    <submittedName>
        <fullName evidence="3">Retrovirus-related pol polyprotein from transposon TNT 1-94</fullName>
    </submittedName>
</protein>
<reference evidence="3" key="1">
    <citation type="journal article" date="2022" name="Int. J. Mol. Sci.">
        <title>Draft Genome of Tanacetum Coccineum: Genomic Comparison of Closely Related Tanacetum-Family Plants.</title>
        <authorList>
            <person name="Yamashiro T."/>
            <person name="Shiraishi A."/>
            <person name="Nakayama K."/>
            <person name="Satake H."/>
        </authorList>
    </citation>
    <scope>NUCLEOTIDE SEQUENCE</scope>
</reference>
<gene>
    <name evidence="3" type="ORF">Tco_0706786</name>
</gene>
<dbReference type="Gene3D" id="4.10.60.10">
    <property type="entry name" value="Zinc finger, CCHC-type"/>
    <property type="match status" value="1"/>
</dbReference>
<dbReference type="EMBL" id="BQNB010010194">
    <property type="protein sequence ID" value="GJS73945.1"/>
    <property type="molecule type" value="Genomic_DNA"/>
</dbReference>
<evidence type="ECO:0000256" key="2">
    <source>
        <dbReference type="SAM" id="MobiDB-lite"/>
    </source>
</evidence>
<reference evidence="3" key="2">
    <citation type="submission" date="2022-01" db="EMBL/GenBank/DDBJ databases">
        <authorList>
            <person name="Yamashiro T."/>
            <person name="Shiraishi A."/>
            <person name="Satake H."/>
            <person name="Nakayama K."/>
        </authorList>
    </citation>
    <scope>NUCLEOTIDE SEQUENCE</scope>
</reference>
<feature type="region of interest" description="Disordered" evidence="2">
    <location>
        <begin position="510"/>
        <end position="534"/>
    </location>
</feature>
<feature type="region of interest" description="Disordered" evidence="2">
    <location>
        <begin position="195"/>
        <end position="220"/>
    </location>
</feature>
<name>A0ABQ4YAF9_9ASTR</name>
<sequence length="860" mass="99047">MDSIILLGQKNTLVEYMILSGVDNRPPMLDKDLYDSWRGLPADIYSLVNHHIVAKDLWERVQLQMQADNDMNIYNIKIEQFQVNTKFLNNLPPKWSKFVTDVKLVKDFHTTNFDQLHAYLEQHELHANEVRPLRERNQDPLAFEMIQLLVSTKQWLFLTTVASSRFPSTNNQLRTSSNPRNQATIQDGRVTVQQVQGRHGQSYSGTGYKSNATNSEGNNASGQARVVKCYNCEGEGYMARQCTQPKRPRNVAQYKDKAMLAEAQEAENFLYEEQLVFLADLRVPDGQAVQTIIPNNVAFQTEDLDTYDSDCDDISNAKTVLMATISNYGSNVISEEKANKEQNSKSVTAELERYKERVKSFEQRLNIDLSSREKMIDSQMDDMIKEKLALKEKVDSLEQNLSKQIKEKELGQSAQTVHMSTKPQAFYDNIHKQAVGYQNPFHLKKAQRIKPTLYDGIVISDKHVAMPVINDEETLILKEDNFGKRFTPQQEIDAEQAFWFRTSNPTIESSNLPPVKAEVPSELPKKRTTPDARTEGEWRDLLNEIMEVQTIFDQMNVTLQQFSVDKQCFKIAKKELFLENDRLLKQFMSQEVLLTAELLKSQNAFNDLLKRYSQLERHCISLDSSIQLNQAIFQKDESCDNQNALEILEFFENNDLKAQLQDKDTTICKLKDIIKSMKEKSKEENVNYDYCEIDTKNVELKNSVAKLLLENKRLYNEINHVKQVFKEQFDSIKKTRIRIKEQSDSLIDKLSLKSAENKDLKAQIQDKVFVITSLKNDLRKVKGKEIIDIAAQIPSANTIVSGMFKLDLEPLAPRLLQNRKAHIEYLKYAQEQADILQGIVKQAKAKQPLDKELNFACKHA</sequence>
<organism evidence="3 4">
    <name type="scientific">Tanacetum coccineum</name>
    <dbReference type="NCBI Taxonomy" id="301880"/>
    <lineage>
        <taxon>Eukaryota</taxon>
        <taxon>Viridiplantae</taxon>
        <taxon>Streptophyta</taxon>
        <taxon>Embryophyta</taxon>
        <taxon>Tracheophyta</taxon>
        <taxon>Spermatophyta</taxon>
        <taxon>Magnoliopsida</taxon>
        <taxon>eudicotyledons</taxon>
        <taxon>Gunneridae</taxon>
        <taxon>Pentapetalae</taxon>
        <taxon>asterids</taxon>
        <taxon>campanulids</taxon>
        <taxon>Asterales</taxon>
        <taxon>Asteraceae</taxon>
        <taxon>Asteroideae</taxon>
        <taxon>Anthemideae</taxon>
        <taxon>Anthemidinae</taxon>
        <taxon>Tanacetum</taxon>
    </lineage>
</organism>
<dbReference type="SUPFAM" id="SSF57756">
    <property type="entry name" value="Retrovirus zinc finger-like domains"/>
    <property type="match status" value="1"/>
</dbReference>
<keyword evidence="4" id="KW-1185">Reference proteome</keyword>
<comment type="caution">
    <text evidence="3">The sequence shown here is derived from an EMBL/GenBank/DDBJ whole genome shotgun (WGS) entry which is preliminary data.</text>
</comment>